<dbReference type="PROSITE" id="PS50294">
    <property type="entry name" value="WD_REPEATS_REGION"/>
    <property type="match status" value="1"/>
</dbReference>
<evidence type="ECO:0000256" key="5">
    <source>
        <dbReference type="PROSITE-ProRule" id="PRU00221"/>
    </source>
</evidence>
<dbReference type="SMART" id="SM00320">
    <property type="entry name" value="WD40"/>
    <property type="match status" value="2"/>
</dbReference>
<protein>
    <recommendedName>
        <fullName evidence="11">Reverse transcriptase domain-containing protein</fullName>
    </recommendedName>
</protein>
<dbReference type="Pfam" id="PF00078">
    <property type="entry name" value="RVT_1"/>
    <property type="match status" value="1"/>
</dbReference>
<dbReference type="InterPro" id="IPR056159">
    <property type="entry name" value="Beta-prop_IFT121_TULP_N"/>
</dbReference>
<evidence type="ECO:0008006" key="11">
    <source>
        <dbReference type="Google" id="ProtNLM"/>
    </source>
</evidence>
<evidence type="ECO:0000256" key="4">
    <source>
        <dbReference type="ARBA" id="ARBA00022737"/>
    </source>
</evidence>
<evidence type="ECO:0000313" key="10">
    <source>
        <dbReference type="Proteomes" id="UP001303046"/>
    </source>
</evidence>
<evidence type="ECO:0000256" key="2">
    <source>
        <dbReference type="ARBA" id="ARBA00022490"/>
    </source>
</evidence>
<gene>
    <name evidence="9" type="primary">Necator_chrX.g23128</name>
    <name evidence="9" type="ORF">RB195_022965</name>
</gene>
<evidence type="ECO:0000259" key="8">
    <source>
        <dbReference type="Pfam" id="PF24797"/>
    </source>
</evidence>
<dbReference type="InterPro" id="IPR015943">
    <property type="entry name" value="WD40/YVTN_repeat-like_dom_sf"/>
</dbReference>
<dbReference type="Pfam" id="PF24797">
    <property type="entry name" value="Beta-prop_WDR35_TULP_N"/>
    <property type="match status" value="1"/>
</dbReference>
<dbReference type="Proteomes" id="UP001303046">
    <property type="component" value="Unassembled WGS sequence"/>
</dbReference>
<dbReference type="PROSITE" id="PS50082">
    <property type="entry name" value="WD_REPEATS_2"/>
    <property type="match status" value="1"/>
</dbReference>
<evidence type="ECO:0000256" key="1">
    <source>
        <dbReference type="ARBA" id="ARBA00004496"/>
    </source>
</evidence>
<evidence type="ECO:0000259" key="7">
    <source>
        <dbReference type="Pfam" id="PF00078"/>
    </source>
</evidence>
<dbReference type="EMBL" id="JAVFWL010000006">
    <property type="protein sequence ID" value="KAK6762064.1"/>
    <property type="molecule type" value="Genomic_DNA"/>
</dbReference>
<reference evidence="9 10" key="1">
    <citation type="submission" date="2023-08" db="EMBL/GenBank/DDBJ databases">
        <title>A Necator americanus chromosomal reference genome.</title>
        <authorList>
            <person name="Ilik V."/>
            <person name="Petrzelkova K.J."/>
            <person name="Pardy F."/>
            <person name="Fuh T."/>
            <person name="Niatou-Singa F.S."/>
            <person name="Gouil Q."/>
            <person name="Baker L."/>
            <person name="Ritchie M.E."/>
            <person name="Jex A.R."/>
            <person name="Gazzola D."/>
            <person name="Li H."/>
            <person name="Toshio Fujiwara R."/>
            <person name="Zhan B."/>
            <person name="Aroian R.V."/>
            <person name="Pafco B."/>
            <person name="Schwarz E.M."/>
        </authorList>
    </citation>
    <scope>NUCLEOTIDE SEQUENCE [LARGE SCALE GENOMIC DNA]</scope>
    <source>
        <strain evidence="9 10">Aroian</strain>
        <tissue evidence="9">Whole animal</tissue>
    </source>
</reference>
<organism evidence="9 10">
    <name type="scientific">Necator americanus</name>
    <name type="common">Human hookworm</name>
    <dbReference type="NCBI Taxonomy" id="51031"/>
    <lineage>
        <taxon>Eukaryota</taxon>
        <taxon>Metazoa</taxon>
        <taxon>Ecdysozoa</taxon>
        <taxon>Nematoda</taxon>
        <taxon>Chromadorea</taxon>
        <taxon>Rhabditida</taxon>
        <taxon>Rhabditina</taxon>
        <taxon>Rhabditomorpha</taxon>
        <taxon>Strongyloidea</taxon>
        <taxon>Ancylostomatidae</taxon>
        <taxon>Bunostominae</taxon>
        <taxon>Necator</taxon>
    </lineage>
</organism>
<evidence type="ECO:0000313" key="9">
    <source>
        <dbReference type="EMBL" id="KAK6762064.1"/>
    </source>
</evidence>
<keyword evidence="3 5" id="KW-0853">WD repeat</keyword>
<comment type="caution">
    <text evidence="9">The sequence shown here is derived from an EMBL/GenBank/DDBJ whole genome shotgun (WGS) entry which is preliminary data.</text>
</comment>
<feature type="region of interest" description="Disordered" evidence="6">
    <location>
        <begin position="204"/>
        <end position="228"/>
    </location>
</feature>
<proteinExistence type="predicted"/>
<keyword evidence="4" id="KW-0677">Repeat</keyword>
<feature type="domain" description="Reverse transcriptase" evidence="7">
    <location>
        <begin position="257"/>
        <end position="354"/>
    </location>
</feature>
<evidence type="ECO:0000256" key="6">
    <source>
        <dbReference type="SAM" id="MobiDB-lite"/>
    </source>
</evidence>
<dbReference type="Gene3D" id="2.130.10.10">
    <property type="entry name" value="YVTN repeat-like/Quinoprotein amine dehydrogenase"/>
    <property type="match status" value="1"/>
</dbReference>
<evidence type="ECO:0000256" key="3">
    <source>
        <dbReference type="ARBA" id="ARBA00022574"/>
    </source>
</evidence>
<dbReference type="InterPro" id="IPR036322">
    <property type="entry name" value="WD40_repeat_dom_sf"/>
</dbReference>
<feature type="domain" description="IFT121/TULP4 N-terminal" evidence="8">
    <location>
        <begin position="22"/>
        <end position="126"/>
    </location>
</feature>
<dbReference type="PANTHER" id="PTHR19446">
    <property type="entry name" value="REVERSE TRANSCRIPTASES"/>
    <property type="match status" value="1"/>
</dbReference>
<feature type="repeat" description="WD" evidence="5">
    <location>
        <begin position="79"/>
        <end position="112"/>
    </location>
</feature>
<dbReference type="InterPro" id="IPR000477">
    <property type="entry name" value="RT_dom"/>
</dbReference>
<accession>A0ABR1EHB2</accession>
<dbReference type="SUPFAM" id="SSF56672">
    <property type="entry name" value="DNA/RNA polymerases"/>
    <property type="match status" value="1"/>
</dbReference>
<dbReference type="CDD" id="cd01650">
    <property type="entry name" value="RT_nLTR_like"/>
    <property type="match status" value="1"/>
</dbReference>
<keyword evidence="10" id="KW-1185">Reference proteome</keyword>
<keyword evidence="2" id="KW-0963">Cytoplasm</keyword>
<name>A0ABR1EHB2_NECAM</name>
<comment type="subcellular location">
    <subcellularLocation>
        <location evidence="1">Cytoplasm</location>
    </subcellularLocation>
</comment>
<feature type="region of interest" description="Disordered" evidence="6">
    <location>
        <begin position="129"/>
        <end position="152"/>
    </location>
</feature>
<dbReference type="InterPro" id="IPR001680">
    <property type="entry name" value="WD40_rpt"/>
</dbReference>
<dbReference type="SUPFAM" id="SSF50978">
    <property type="entry name" value="WD40 repeat-like"/>
    <property type="match status" value="1"/>
</dbReference>
<sequence>MELLNSAVNYSGKSINGCSLLLTRRVKVPGNISLACVEWNLNTNFLASGGSGGLLKVIKLTQEDSAMGSAMNMPVNQALEGHSGTVMCAAWNEVHQKLTTSDSNGLIIVWSLHNETWYEEMINNRGGKKHPLCPSRLRQPQEEDDCSPEPKGNNNCIEKGNKCIYDFYSHLIDSNVYLLSHHLREDGHVIPEVLPMICYHVGKKKRSTRSQQNKTRTPEEPSASTHQHLGEALSRYLSECKVPKKWKTSKNVLLYKKGDPHDIGNYRPICLLSVIYKPFTRVILNRIEKVLDERQPCEQAGFRKGFSTIDHIHAVSKLIEVSREYKMPLCPTFIDLKKAFDSVETEAVMKPWTTKALLST</sequence>
<dbReference type="InterPro" id="IPR043502">
    <property type="entry name" value="DNA/RNA_pol_sf"/>
</dbReference>